<dbReference type="SMART" id="SM00034">
    <property type="entry name" value="CLECT"/>
    <property type="match status" value="2"/>
</dbReference>
<evidence type="ECO:0000256" key="1">
    <source>
        <dbReference type="ARBA" id="ARBA00023157"/>
    </source>
</evidence>
<keyword evidence="2" id="KW-0732">Signal</keyword>
<dbReference type="GeneTree" id="ENSGT01100000263473"/>
<evidence type="ECO:0000313" key="4">
    <source>
        <dbReference type="Ensembl" id="ENSGACP00000053073.1"/>
    </source>
</evidence>
<dbReference type="CDD" id="cd00037">
    <property type="entry name" value="CLECT"/>
    <property type="match status" value="1"/>
</dbReference>
<sequence>MLRLVILLLASCVCSRVYREYHLIDIPKSWDEAQAYCRENNMHLATIGNRDDLEMLLKMTEAIGWNKITWIGLKRGTEFSWKWSVGEPENRALYTNWAAAAGSGSCGSMAVDGKWLADTCDSKLGFIYLDKGIGMLVVSTEMSWREAREHCMQRGTDLAIVRNQIQNQGLRSMFNASKAFWMGLFRDEWQWSDRSDSSFRYWYITQPNGDGSCGSFSKSKIWDDRFCRNRYPFVCHTEVRKQTIVKVEIKSNSLNFNDLAVSEAILNQIQQKYGMVKLQWRIQPDGKIFHKKEKEEVKETCSNDVKLTL</sequence>
<feature type="chain" id="PRO_5042814885" description="C-type lectin domain-containing protein" evidence="2">
    <location>
        <begin position="16"/>
        <end position="309"/>
    </location>
</feature>
<dbReference type="AlphaFoldDB" id="A0AAQ4QRW9"/>
<dbReference type="Pfam" id="PF00059">
    <property type="entry name" value="Lectin_C"/>
    <property type="match status" value="2"/>
</dbReference>
<dbReference type="PANTHER" id="PTHR45784:SF3">
    <property type="entry name" value="C-TYPE LECTIN DOMAIN FAMILY 4 MEMBER K-LIKE-RELATED"/>
    <property type="match status" value="1"/>
</dbReference>
<name>A0AAQ4QRW9_GASAC</name>
<dbReference type="Proteomes" id="UP000007635">
    <property type="component" value="Chromosome V"/>
</dbReference>
<keyword evidence="1" id="KW-1015">Disulfide bond</keyword>
<reference evidence="4" key="3">
    <citation type="submission" date="2025-09" db="UniProtKB">
        <authorList>
            <consortium name="Ensembl"/>
        </authorList>
    </citation>
    <scope>IDENTIFICATION</scope>
</reference>
<dbReference type="InterPro" id="IPR016187">
    <property type="entry name" value="CTDL_fold"/>
</dbReference>
<evidence type="ECO:0000313" key="5">
    <source>
        <dbReference type="Proteomes" id="UP000007635"/>
    </source>
</evidence>
<dbReference type="PROSITE" id="PS50041">
    <property type="entry name" value="C_TYPE_LECTIN_2"/>
    <property type="match status" value="2"/>
</dbReference>
<reference evidence="4" key="2">
    <citation type="submission" date="2025-08" db="UniProtKB">
        <authorList>
            <consortium name="Ensembl"/>
        </authorList>
    </citation>
    <scope>IDENTIFICATION</scope>
</reference>
<proteinExistence type="predicted"/>
<dbReference type="Gene3D" id="3.10.100.10">
    <property type="entry name" value="Mannose-Binding Protein A, subunit A"/>
    <property type="match status" value="2"/>
</dbReference>
<organism evidence="4 5">
    <name type="scientific">Gasterosteus aculeatus aculeatus</name>
    <name type="common">three-spined stickleback</name>
    <dbReference type="NCBI Taxonomy" id="481459"/>
    <lineage>
        <taxon>Eukaryota</taxon>
        <taxon>Metazoa</taxon>
        <taxon>Chordata</taxon>
        <taxon>Craniata</taxon>
        <taxon>Vertebrata</taxon>
        <taxon>Euteleostomi</taxon>
        <taxon>Actinopterygii</taxon>
        <taxon>Neopterygii</taxon>
        <taxon>Teleostei</taxon>
        <taxon>Neoteleostei</taxon>
        <taxon>Acanthomorphata</taxon>
        <taxon>Eupercaria</taxon>
        <taxon>Perciformes</taxon>
        <taxon>Cottioidei</taxon>
        <taxon>Gasterosteales</taxon>
        <taxon>Gasterosteidae</taxon>
        <taxon>Gasterosteus</taxon>
    </lineage>
</organism>
<feature type="signal peptide" evidence="2">
    <location>
        <begin position="1"/>
        <end position="15"/>
    </location>
</feature>
<protein>
    <recommendedName>
        <fullName evidence="3">C-type lectin domain-containing protein</fullName>
    </recommendedName>
</protein>
<dbReference type="SUPFAM" id="SSF56436">
    <property type="entry name" value="C-type lectin-like"/>
    <property type="match status" value="2"/>
</dbReference>
<reference evidence="4 5" key="1">
    <citation type="journal article" date="2021" name="G3 (Bethesda)">
        <title>Improved contiguity of the threespine stickleback genome using long-read sequencing.</title>
        <authorList>
            <person name="Nath S."/>
            <person name="Shaw D.E."/>
            <person name="White M.A."/>
        </authorList>
    </citation>
    <scope>NUCLEOTIDE SEQUENCE [LARGE SCALE GENOMIC DNA]</scope>
    <source>
        <strain evidence="4 5">Lake Benthic</strain>
    </source>
</reference>
<dbReference type="InterPro" id="IPR018378">
    <property type="entry name" value="C-type_lectin_CS"/>
</dbReference>
<evidence type="ECO:0000259" key="3">
    <source>
        <dbReference type="PROSITE" id="PS50041"/>
    </source>
</evidence>
<dbReference type="PROSITE" id="PS00615">
    <property type="entry name" value="C_TYPE_LECTIN_1"/>
    <property type="match status" value="1"/>
</dbReference>
<dbReference type="InterPro" id="IPR001304">
    <property type="entry name" value="C-type_lectin-like"/>
</dbReference>
<accession>A0AAQ4QRW9</accession>
<dbReference type="PANTHER" id="PTHR45784">
    <property type="entry name" value="C-TYPE LECTIN DOMAIN FAMILY 20 MEMBER A-RELATED"/>
    <property type="match status" value="1"/>
</dbReference>
<evidence type="ECO:0000256" key="2">
    <source>
        <dbReference type="SAM" id="SignalP"/>
    </source>
</evidence>
<dbReference type="Ensembl" id="ENSGACT00000039546.1">
    <property type="protein sequence ID" value="ENSGACP00000053073.1"/>
    <property type="gene ID" value="ENSGACG00000008003.2"/>
</dbReference>
<feature type="domain" description="C-type lectin" evidence="3">
    <location>
        <begin position="21"/>
        <end position="127"/>
    </location>
</feature>
<dbReference type="InterPro" id="IPR016186">
    <property type="entry name" value="C-type_lectin-like/link_sf"/>
</dbReference>
<keyword evidence="5" id="KW-1185">Reference proteome</keyword>
<feature type="domain" description="C-type lectin" evidence="3">
    <location>
        <begin position="142"/>
        <end position="236"/>
    </location>
</feature>